<reference evidence="8" key="1">
    <citation type="submission" date="2016-12" db="EMBL/GenBank/DDBJ databases">
        <title>An insight into the sialome and mialome of the sand fly, Nyssomyia neivai.</title>
        <authorList>
            <person name="Sebastian V."/>
            <person name="Goulart T.M."/>
            <person name="Oliveira W."/>
            <person name="Calvo E."/>
            <person name="Oliveira L.F."/>
            <person name="Pinto M.C."/>
            <person name="Rosselino A.M."/>
            <person name="Ribeiro J.M."/>
        </authorList>
    </citation>
    <scope>NUCLEOTIDE SEQUENCE</scope>
</reference>
<dbReference type="GO" id="GO:0022857">
    <property type="term" value="F:transmembrane transporter activity"/>
    <property type="evidence" value="ECO:0007669"/>
    <property type="project" value="InterPro"/>
</dbReference>
<keyword evidence="4 7" id="KW-0812">Transmembrane</keyword>
<dbReference type="InterPro" id="IPR006043">
    <property type="entry name" value="NCS2"/>
</dbReference>
<evidence type="ECO:0000256" key="6">
    <source>
        <dbReference type="ARBA" id="ARBA00023136"/>
    </source>
</evidence>
<feature type="transmembrane region" description="Helical" evidence="7">
    <location>
        <begin position="258"/>
        <end position="278"/>
    </location>
</feature>
<dbReference type="GO" id="GO:0005886">
    <property type="term" value="C:plasma membrane"/>
    <property type="evidence" value="ECO:0007669"/>
    <property type="project" value="UniProtKB-ARBA"/>
</dbReference>
<protein>
    <submittedName>
        <fullName evidence="8">Putative xanthine/uracil transporter</fullName>
    </submittedName>
</protein>
<feature type="transmembrane region" description="Helical" evidence="7">
    <location>
        <begin position="46"/>
        <end position="72"/>
    </location>
</feature>
<feature type="transmembrane region" description="Helical" evidence="7">
    <location>
        <begin position="456"/>
        <end position="475"/>
    </location>
</feature>
<feature type="transmembrane region" description="Helical" evidence="7">
    <location>
        <begin position="216"/>
        <end position="237"/>
    </location>
</feature>
<evidence type="ECO:0000313" key="8">
    <source>
        <dbReference type="EMBL" id="JAV04805.1"/>
    </source>
</evidence>
<accession>A0A1L8DEJ7</accession>
<comment type="similarity">
    <text evidence="2">Belongs to the nucleobase:cation symporter-2 (NCS2) (TC 2.A.40) family.</text>
</comment>
<feature type="transmembrane region" description="Helical" evidence="7">
    <location>
        <begin position="315"/>
        <end position="338"/>
    </location>
</feature>
<feature type="transmembrane region" description="Helical" evidence="7">
    <location>
        <begin position="186"/>
        <end position="204"/>
    </location>
</feature>
<organism evidence="8">
    <name type="scientific">Nyssomyia neivai</name>
    <dbReference type="NCBI Taxonomy" id="330878"/>
    <lineage>
        <taxon>Eukaryota</taxon>
        <taxon>Metazoa</taxon>
        <taxon>Ecdysozoa</taxon>
        <taxon>Arthropoda</taxon>
        <taxon>Hexapoda</taxon>
        <taxon>Insecta</taxon>
        <taxon>Pterygota</taxon>
        <taxon>Neoptera</taxon>
        <taxon>Endopterygota</taxon>
        <taxon>Diptera</taxon>
        <taxon>Nematocera</taxon>
        <taxon>Psychodoidea</taxon>
        <taxon>Psychodidae</taxon>
        <taxon>Nyssomyia</taxon>
    </lineage>
</organism>
<feature type="transmembrane region" description="Helical" evidence="7">
    <location>
        <begin position="84"/>
        <end position="102"/>
    </location>
</feature>
<feature type="transmembrane region" description="Helical" evidence="7">
    <location>
        <begin position="401"/>
        <end position="422"/>
    </location>
</feature>
<dbReference type="InterPro" id="IPR006042">
    <property type="entry name" value="Xan_ur_permease"/>
</dbReference>
<evidence type="ECO:0000256" key="3">
    <source>
        <dbReference type="ARBA" id="ARBA00022448"/>
    </source>
</evidence>
<evidence type="ECO:0000256" key="2">
    <source>
        <dbReference type="ARBA" id="ARBA00008821"/>
    </source>
</evidence>
<keyword evidence="5 7" id="KW-1133">Transmembrane helix</keyword>
<dbReference type="Pfam" id="PF00860">
    <property type="entry name" value="Xan_ur_permease"/>
    <property type="match status" value="1"/>
</dbReference>
<feature type="transmembrane region" description="Helical" evidence="7">
    <location>
        <begin position="428"/>
        <end position="449"/>
    </location>
</feature>
<evidence type="ECO:0000256" key="5">
    <source>
        <dbReference type="ARBA" id="ARBA00022989"/>
    </source>
</evidence>
<sequence>MAQEYHSNTLPMTATIAINEMTDVPDVQEVEKKHVDITYGIDDIPPWYMCLFLAIQHYMTMIGAIVSIPFILTPALCMEDENPARGVIISTMIFVTGIVTWFQSTWGCRLPIVQGGTISFLVPTLAILHLPQWKCPTEEAMREMSFDEKEELWQIRMRELSGAIAVAALVQVFIGYTGLVERLIKIITPLTIVPTVALVGLTLFDHAATTASKHWGIAVGTTAMLTLFSQVMVNVNIPVVNYRKGHGLEMRPFALFKLFPVLLTISIMWGLCALLTVFDVFEPGSQARTDVRLRVLTDASWFRIPYPGQFGTPTVTLAGVLGMLAGVIACTVESVSYYPTVSRMCGAQSIPAHALNRGIGVEGLGTMLAGLWGSGNGTNTFGENVGAIGITKVGSRRVIQWAAGIMIIQGVVSKFGAVFMMIPDPVVGGIFCVMFGMICAFGLGALQYVNLQSARNLYILGVSLFFPLVLCLWMQKNPGAISTGNDTVDSTLSVLLGTTILVGGAIGCLLDHIIPGTREERGLVAWENEIESLSDDSASEATTSSTYDFPYGMNLLRRCQWTSKIPFLPTYKSTSKRN</sequence>
<comment type="subcellular location">
    <subcellularLocation>
        <location evidence="1">Membrane</location>
        <topology evidence="1">Multi-pass membrane protein</topology>
    </subcellularLocation>
</comment>
<evidence type="ECO:0000256" key="4">
    <source>
        <dbReference type="ARBA" id="ARBA00022692"/>
    </source>
</evidence>
<dbReference type="AlphaFoldDB" id="A0A1L8DEJ7"/>
<name>A0A1L8DEJ7_9DIPT</name>
<dbReference type="PANTHER" id="PTHR11119">
    <property type="entry name" value="XANTHINE-URACIL / VITAMIN C PERMEASE FAMILY MEMBER"/>
    <property type="match status" value="1"/>
</dbReference>
<evidence type="ECO:0000256" key="1">
    <source>
        <dbReference type="ARBA" id="ARBA00004141"/>
    </source>
</evidence>
<keyword evidence="3" id="KW-0813">Transport</keyword>
<feature type="transmembrane region" description="Helical" evidence="7">
    <location>
        <begin position="160"/>
        <end position="179"/>
    </location>
</feature>
<evidence type="ECO:0000256" key="7">
    <source>
        <dbReference type="SAM" id="Phobius"/>
    </source>
</evidence>
<feature type="transmembrane region" description="Helical" evidence="7">
    <location>
        <begin position="495"/>
        <end position="514"/>
    </location>
</feature>
<dbReference type="EMBL" id="GFDF01009279">
    <property type="protein sequence ID" value="JAV04805.1"/>
    <property type="molecule type" value="Transcribed_RNA"/>
</dbReference>
<keyword evidence="6 7" id="KW-0472">Membrane</keyword>
<dbReference type="PROSITE" id="PS01116">
    <property type="entry name" value="XANTH_URACIL_PERMASE"/>
    <property type="match status" value="1"/>
</dbReference>
<proteinExistence type="inferred from homology"/>